<dbReference type="NCBIfam" id="TIGR01563">
    <property type="entry name" value="gp16_SPP1"/>
    <property type="match status" value="1"/>
</dbReference>
<evidence type="ECO:0008006" key="2">
    <source>
        <dbReference type="Google" id="ProtNLM"/>
    </source>
</evidence>
<dbReference type="Gene3D" id="2.40.10.270">
    <property type="entry name" value="Bacteriophage SPP1 head-tail adaptor protein"/>
    <property type="match status" value="1"/>
</dbReference>
<evidence type="ECO:0000313" key="1">
    <source>
        <dbReference type="EMBL" id="KKK68947.1"/>
    </source>
</evidence>
<protein>
    <recommendedName>
        <fullName evidence="2">Phage head-tail adaptor</fullName>
    </recommendedName>
</protein>
<dbReference type="Pfam" id="PF05521">
    <property type="entry name" value="Phage_HCP"/>
    <property type="match status" value="1"/>
</dbReference>
<sequence>MIGPKTTMSLQQYTEVPDGQGGFTFTYQAKRKIKGVLTPLLGNERMITGKETVFADYMFAIDFPLGLTITEKDRFVLKARKFDISLITDPAEQHRHLEIMLEEIT</sequence>
<dbReference type="InterPro" id="IPR008767">
    <property type="entry name" value="Phage_SPP1_head-tail_adaptor"/>
</dbReference>
<organism evidence="1">
    <name type="scientific">marine sediment metagenome</name>
    <dbReference type="NCBI Taxonomy" id="412755"/>
    <lineage>
        <taxon>unclassified sequences</taxon>
        <taxon>metagenomes</taxon>
        <taxon>ecological metagenomes</taxon>
    </lineage>
</organism>
<name>A0A0F8XIM9_9ZZZZ</name>
<comment type="caution">
    <text evidence="1">The sequence shown here is derived from an EMBL/GenBank/DDBJ whole genome shotgun (WGS) entry which is preliminary data.</text>
</comment>
<dbReference type="AlphaFoldDB" id="A0A0F8XIM9"/>
<gene>
    <name evidence="1" type="ORF">LCGC14_2938950</name>
</gene>
<reference evidence="1" key="1">
    <citation type="journal article" date="2015" name="Nature">
        <title>Complex archaea that bridge the gap between prokaryotes and eukaryotes.</title>
        <authorList>
            <person name="Spang A."/>
            <person name="Saw J.H."/>
            <person name="Jorgensen S.L."/>
            <person name="Zaremba-Niedzwiedzka K."/>
            <person name="Martijn J."/>
            <person name="Lind A.E."/>
            <person name="van Eijk R."/>
            <person name="Schleper C."/>
            <person name="Guy L."/>
            <person name="Ettema T.J."/>
        </authorList>
    </citation>
    <scope>NUCLEOTIDE SEQUENCE</scope>
</reference>
<accession>A0A0F8XIM9</accession>
<dbReference type="InterPro" id="IPR038666">
    <property type="entry name" value="SSP1_head-tail_sf"/>
</dbReference>
<proteinExistence type="predicted"/>
<dbReference type="EMBL" id="LAZR01058895">
    <property type="protein sequence ID" value="KKK68947.1"/>
    <property type="molecule type" value="Genomic_DNA"/>
</dbReference>